<accession>A0AC34QR54</accession>
<dbReference type="Proteomes" id="UP000887576">
    <property type="component" value="Unplaced"/>
</dbReference>
<organism evidence="1 2">
    <name type="scientific">Panagrolaimus sp. JU765</name>
    <dbReference type="NCBI Taxonomy" id="591449"/>
    <lineage>
        <taxon>Eukaryota</taxon>
        <taxon>Metazoa</taxon>
        <taxon>Ecdysozoa</taxon>
        <taxon>Nematoda</taxon>
        <taxon>Chromadorea</taxon>
        <taxon>Rhabditida</taxon>
        <taxon>Tylenchina</taxon>
        <taxon>Panagrolaimomorpha</taxon>
        <taxon>Panagrolaimoidea</taxon>
        <taxon>Panagrolaimidae</taxon>
        <taxon>Panagrolaimus</taxon>
    </lineage>
</organism>
<evidence type="ECO:0000313" key="2">
    <source>
        <dbReference type="WBParaSite" id="JU765_v2.g18519.t1"/>
    </source>
</evidence>
<sequence>MAAMALPGNLVGRIGDFRAHLAQHTAHEPTLAVIKEYLDEIVDQVVGPSVAGPAIQMGLIALKITGIQNIINGIDGVPEDAKDALRQEADLIKDSASILLN</sequence>
<evidence type="ECO:0000313" key="1">
    <source>
        <dbReference type="Proteomes" id="UP000887576"/>
    </source>
</evidence>
<proteinExistence type="predicted"/>
<reference evidence="2" key="1">
    <citation type="submission" date="2022-11" db="UniProtKB">
        <authorList>
            <consortium name="WormBaseParasite"/>
        </authorList>
    </citation>
    <scope>IDENTIFICATION</scope>
</reference>
<name>A0AC34QR54_9BILA</name>
<dbReference type="WBParaSite" id="JU765_v2.g18519.t1">
    <property type="protein sequence ID" value="JU765_v2.g18519.t1"/>
    <property type="gene ID" value="JU765_v2.g18519"/>
</dbReference>
<protein>
    <submittedName>
        <fullName evidence="2">Uncharacterized protein</fullName>
    </submittedName>
</protein>